<evidence type="ECO:0000313" key="4">
    <source>
        <dbReference type="Proteomes" id="UP001054821"/>
    </source>
</evidence>
<evidence type="ECO:0000313" key="3">
    <source>
        <dbReference type="EMBL" id="KAI5342138.1"/>
    </source>
</evidence>
<dbReference type="PANTHER" id="PTHR46890">
    <property type="entry name" value="NON-LTR RETROLELEMENT REVERSE TRANSCRIPTASE-LIKE PROTEIN-RELATED"/>
    <property type="match status" value="1"/>
</dbReference>
<dbReference type="SUPFAM" id="SSF56672">
    <property type="entry name" value="DNA/RNA polymerases"/>
    <property type="match status" value="1"/>
</dbReference>
<evidence type="ECO:0000256" key="1">
    <source>
        <dbReference type="SAM" id="Phobius"/>
    </source>
</evidence>
<dbReference type="InterPro" id="IPR000477">
    <property type="entry name" value="RT_dom"/>
</dbReference>
<reference evidence="3 4" key="1">
    <citation type="journal article" date="2022" name="G3 (Bethesda)">
        <title>Whole-genome sequence and methylome profiling of the almond [Prunus dulcis (Mill.) D.A. Webb] cultivar 'Nonpareil'.</title>
        <authorList>
            <person name="D'Amico-Willman K.M."/>
            <person name="Ouma W.Z."/>
            <person name="Meulia T."/>
            <person name="Sideli G.M."/>
            <person name="Gradziel T.M."/>
            <person name="Fresnedo-Ramirez J."/>
        </authorList>
    </citation>
    <scope>NUCLEOTIDE SEQUENCE [LARGE SCALE GENOMIC DNA]</scope>
    <source>
        <strain evidence="3">Clone GOH B32 T37-40</strain>
    </source>
</reference>
<dbReference type="InterPro" id="IPR052343">
    <property type="entry name" value="Retrotransposon-Effector_Assoc"/>
</dbReference>
<evidence type="ECO:0000259" key="2">
    <source>
        <dbReference type="Pfam" id="PF00078"/>
    </source>
</evidence>
<accession>A0AAD4WER2</accession>
<comment type="caution">
    <text evidence="3">The sequence shown here is derived from an EMBL/GenBank/DDBJ whole genome shotgun (WGS) entry which is preliminary data.</text>
</comment>
<keyword evidence="1" id="KW-0812">Transmembrane</keyword>
<feature type="domain" description="Reverse transcriptase" evidence="2">
    <location>
        <begin position="160"/>
        <end position="290"/>
    </location>
</feature>
<organism evidence="3 4">
    <name type="scientific">Prunus dulcis</name>
    <name type="common">Almond</name>
    <name type="synonym">Amygdalus dulcis</name>
    <dbReference type="NCBI Taxonomy" id="3755"/>
    <lineage>
        <taxon>Eukaryota</taxon>
        <taxon>Viridiplantae</taxon>
        <taxon>Streptophyta</taxon>
        <taxon>Embryophyta</taxon>
        <taxon>Tracheophyta</taxon>
        <taxon>Spermatophyta</taxon>
        <taxon>Magnoliopsida</taxon>
        <taxon>eudicotyledons</taxon>
        <taxon>Gunneridae</taxon>
        <taxon>Pentapetalae</taxon>
        <taxon>rosids</taxon>
        <taxon>fabids</taxon>
        <taxon>Rosales</taxon>
        <taxon>Rosaceae</taxon>
        <taxon>Amygdaloideae</taxon>
        <taxon>Amygdaleae</taxon>
        <taxon>Prunus</taxon>
    </lineage>
</organism>
<sequence>MNSKIQSLRTSLTSFKTITPSEAILQSNKLVVNELDRLLDLDELYWRHRSRINWLQAGTTMSNEIFEAVSSRVPQLTQRYLSLLFTREEVEIAIKSMRATKAPGPDGMTALFYQSYWSIIGSDICQLCLQILNGSCGVADFNHTLIALITKVPSPSWVIEFRPISLCNVLYKIISKVFADRLKNAMSDVISEYQNAFIPHHMILDNGLAAFETIHCLKRRGESGKKKAILKLDMTKAYDRVEWVFLEWMMHTMEFPNRFIQLIMGCITYVSYSLLIQGRLLGHLTPSRGLCLGDPHKADWDSQVYGISIAPSLNHLFFHMIVSYFMILKLPR</sequence>
<keyword evidence="4" id="KW-1185">Reference proteome</keyword>
<dbReference type="InterPro" id="IPR043502">
    <property type="entry name" value="DNA/RNA_pol_sf"/>
</dbReference>
<dbReference type="EMBL" id="JAJFAZ020000002">
    <property type="protein sequence ID" value="KAI5342138.1"/>
    <property type="molecule type" value="Genomic_DNA"/>
</dbReference>
<dbReference type="PANTHER" id="PTHR46890:SF48">
    <property type="entry name" value="RNA-DIRECTED DNA POLYMERASE"/>
    <property type="match status" value="1"/>
</dbReference>
<dbReference type="Proteomes" id="UP001054821">
    <property type="component" value="Chromosome 2"/>
</dbReference>
<keyword evidence="1" id="KW-0472">Membrane</keyword>
<keyword evidence="1" id="KW-1133">Transmembrane helix</keyword>
<feature type="transmembrane region" description="Helical" evidence="1">
    <location>
        <begin position="259"/>
        <end position="280"/>
    </location>
</feature>
<proteinExistence type="predicted"/>
<name>A0AAD4WER2_PRUDU</name>
<gene>
    <name evidence="3" type="ORF">L3X38_010013</name>
</gene>
<feature type="transmembrane region" description="Helical" evidence="1">
    <location>
        <begin position="304"/>
        <end position="327"/>
    </location>
</feature>
<dbReference type="Pfam" id="PF00078">
    <property type="entry name" value="RVT_1"/>
    <property type="match status" value="1"/>
</dbReference>
<dbReference type="AlphaFoldDB" id="A0AAD4WER2"/>
<protein>
    <recommendedName>
        <fullName evidence="2">Reverse transcriptase domain-containing protein</fullName>
    </recommendedName>
</protein>